<dbReference type="Gramene" id="MELO3C033158.2.1">
    <property type="protein sequence ID" value="MELO3C033158.2.1"/>
    <property type="gene ID" value="MELO3C033158.2"/>
</dbReference>
<organism evidence="1">
    <name type="scientific">Cucumis melo</name>
    <name type="common">Muskmelon</name>
    <dbReference type="NCBI Taxonomy" id="3656"/>
    <lineage>
        <taxon>Eukaryota</taxon>
        <taxon>Viridiplantae</taxon>
        <taxon>Streptophyta</taxon>
        <taxon>Embryophyta</taxon>
        <taxon>Tracheophyta</taxon>
        <taxon>Spermatophyta</taxon>
        <taxon>Magnoliopsida</taxon>
        <taxon>eudicotyledons</taxon>
        <taxon>Gunneridae</taxon>
        <taxon>Pentapetalae</taxon>
        <taxon>rosids</taxon>
        <taxon>fabids</taxon>
        <taxon>Cucurbitales</taxon>
        <taxon>Cucurbitaceae</taxon>
        <taxon>Benincaseae</taxon>
        <taxon>Cucumis</taxon>
    </lineage>
</organism>
<name>A0A9I9EGH1_CUCME</name>
<sequence>NFHFSFLLLFPSTVKFPSSISSPFSLPFLHQISEEISQGRSLRKKEEEVQRCMLKKTRSLKHKLLCSSLRTSLVFLLILSYTNRIKRLILTEKTGQIVFTRNQKISGFLVLQGVPVALGSIFGTS</sequence>
<evidence type="ECO:0000313" key="1">
    <source>
        <dbReference type="EnsemblPlants" id="MELO3C033158.2.1"/>
    </source>
</evidence>
<reference evidence="1" key="1">
    <citation type="submission" date="2023-03" db="UniProtKB">
        <authorList>
            <consortium name="EnsemblPlants"/>
        </authorList>
    </citation>
    <scope>IDENTIFICATION</scope>
</reference>
<protein>
    <submittedName>
        <fullName evidence="1">Uncharacterized protein</fullName>
    </submittedName>
</protein>
<accession>A0A9I9EGH1</accession>
<proteinExistence type="predicted"/>
<dbReference type="EnsemblPlants" id="MELO3C033158.2.1">
    <property type="protein sequence ID" value="MELO3C033158.2.1"/>
    <property type="gene ID" value="MELO3C033158.2"/>
</dbReference>
<dbReference type="AlphaFoldDB" id="A0A9I9EGH1"/>